<protein>
    <submittedName>
        <fullName evidence="2">Uncharacterized protein</fullName>
    </submittedName>
</protein>
<name>A0A2N3QTL7_9BIFI</name>
<accession>A0A2N3QTL7</accession>
<dbReference type="EMBL" id="PCHA01000018">
    <property type="protein sequence ID" value="PKU95357.1"/>
    <property type="molecule type" value="Genomic_DNA"/>
</dbReference>
<gene>
    <name evidence="2" type="ORF">CQR45_1001</name>
</gene>
<dbReference type="RefSeq" id="WP_101430826.1">
    <property type="nucleotide sequence ID" value="NZ_PCHD01000008.1"/>
</dbReference>
<feature type="region of interest" description="Disordered" evidence="1">
    <location>
        <begin position="1"/>
        <end position="28"/>
    </location>
</feature>
<organism evidence="2 3">
    <name type="scientific">Bifidobacterium pseudolongum subsp. globosum</name>
    <dbReference type="NCBI Taxonomy" id="1690"/>
    <lineage>
        <taxon>Bacteria</taxon>
        <taxon>Bacillati</taxon>
        <taxon>Actinomycetota</taxon>
        <taxon>Actinomycetes</taxon>
        <taxon>Bifidobacteriales</taxon>
        <taxon>Bifidobacteriaceae</taxon>
        <taxon>Bifidobacterium</taxon>
    </lineage>
</organism>
<comment type="caution">
    <text evidence="2">The sequence shown here is derived from an EMBL/GenBank/DDBJ whole genome shotgun (WGS) entry which is preliminary data.</text>
</comment>
<reference evidence="2 3" key="1">
    <citation type="submission" date="2017-10" db="EMBL/GenBank/DDBJ databases">
        <title>Bifidobacterium genomics.</title>
        <authorList>
            <person name="Lugli G.A."/>
            <person name="Milani C."/>
            <person name="Mancabelli L."/>
        </authorList>
    </citation>
    <scope>NUCLEOTIDE SEQUENCE [LARGE SCALE GENOMIC DNA]</scope>
    <source>
        <strain evidence="2 3">1747B</strain>
    </source>
</reference>
<proteinExistence type="predicted"/>
<dbReference type="AlphaFoldDB" id="A0A2N3QTL7"/>
<evidence type="ECO:0000256" key="1">
    <source>
        <dbReference type="SAM" id="MobiDB-lite"/>
    </source>
</evidence>
<sequence length="80" mass="9048">MATMTEPIEDDYQAASAEAERVPDTGTVPGHYRWFVNSARGDGYGSMLDRYRLAYGYGNTREEAVEDAVRKGFRAGRHNW</sequence>
<dbReference type="Proteomes" id="UP000233722">
    <property type="component" value="Unassembled WGS sequence"/>
</dbReference>
<evidence type="ECO:0000313" key="2">
    <source>
        <dbReference type="EMBL" id="PKU95357.1"/>
    </source>
</evidence>
<evidence type="ECO:0000313" key="3">
    <source>
        <dbReference type="Proteomes" id="UP000233722"/>
    </source>
</evidence>